<dbReference type="Proteomes" id="UP000054815">
    <property type="component" value="Unassembled WGS sequence"/>
</dbReference>
<evidence type="ECO:0000313" key="3">
    <source>
        <dbReference type="EMBL" id="KRY84574.1"/>
    </source>
</evidence>
<sequence length="121" mass="13555">MGSFYMKLEFDSGAPRDSFNFSPTLMGRSRRLRVCSSTKQGTLQAANRLLARKCSRRSLCDKHGVINRETKANMGHVKSAEQLCLNRFFSFAAFSRGVFVVVVVCRAAASSLNLFHYAYTT</sequence>
<keyword evidence="1" id="KW-0812">Transmembrane</keyword>
<dbReference type="EMBL" id="JYDT01000111">
    <property type="protein sequence ID" value="KRY84574.1"/>
    <property type="molecule type" value="Genomic_DNA"/>
</dbReference>
<feature type="transmembrane region" description="Helical" evidence="1">
    <location>
        <begin position="88"/>
        <end position="109"/>
    </location>
</feature>
<evidence type="ECO:0000313" key="2">
    <source>
        <dbReference type="EMBL" id="KRX90652.1"/>
    </source>
</evidence>
<name>A0A0V1FF47_TRIPS</name>
<dbReference type="AlphaFoldDB" id="A0A0V1FF47"/>
<gene>
    <name evidence="3" type="ORF">T4D_9946</name>
    <name evidence="2" type="ORF">T4E_1149</name>
</gene>
<organism evidence="3 5">
    <name type="scientific">Trichinella pseudospiralis</name>
    <name type="common">Parasitic roundworm</name>
    <dbReference type="NCBI Taxonomy" id="6337"/>
    <lineage>
        <taxon>Eukaryota</taxon>
        <taxon>Metazoa</taxon>
        <taxon>Ecdysozoa</taxon>
        <taxon>Nematoda</taxon>
        <taxon>Enoplea</taxon>
        <taxon>Dorylaimia</taxon>
        <taxon>Trichinellida</taxon>
        <taxon>Trichinellidae</taxon>
        <taxon>Trichinella</taxon>
    </lineage>
</organism>
<proteinExistence type="predicted"/>
<dbReference type="Proteomes" id="UP000054995">
    <property type="component" value="Unassembled WGS sequence"/>
</dbReference>
<keyword evidence="1" id="KW-1133">Transmembrane helix</keyword>
<protein>
    <submittedName>
        <fullName evidence="3">Uncharacterized protein</fullName>
    </submittedName>
</protein>
<dbReference type="EMBL" id="JYDU01000159">
    <property type="protein sequence ID" value="KRX90652.1"/>
    <property type="molecule type" value="Genomic_DNA"/>
</dbReference>
<comment type="caution">
    <text evidence="3">The sequence shown here is derived from an EMBL/GenBank/DDBJ whole genome shotgun (WGS) entry which is preliminary data.</text>
</comment>
<evidence type="ECO:0000256" key="1">
    <source>
        <dbReference type="SAM" id="Phobius"/>
    </source>
</evidence>
<evidence type="ECO:0000313" key="4">
    <source>
        <dbReference type="Proteomes" id="UP000054815"/>
    </source>
</evidence>
<accession>A0A0V1FF47</accession>
<keyword evidence="1" id="KW-0472">Membrane</keyword>
<keyword evidence="5" id="KW-1185">Reference proteome</keyword>
<reference evidence="4 5" key="1">
    <citation type="submission" date="2015-01" db="EMBL/GenBank/DDBJ databases">
        <title>Evolution of Trichinella species and genotypes.</title>
        <authorList>
            <person name="Korhonen P.K."/>
            <person name="Edoardo P."/>
            <person name="Giuseppe L.R."/>
            <person name="Gasser R.B."/>
        </authorList>
    </citation>
    <scope>NUCLEOTIDE SEQUENCE [LARGE SCALE GENOMIC DNA]</scope>
    <source>
        <strain evidence="2">ISS141</strain>
        <strain evidence="3">ISS470</strain>
    </source>
</reference>
<evidence type="ECO:0000313" key="5">
    <source>
        <dbReference type="Proteomes" id="UP000054995"/>
    </source>
</evidence>